<evidence type="ECO:0000313" key="1">
    <source>
        <dbReference type="EMBL" id="RSU12295.1"/>
    </source>
</evidence>
<accession>A0A430AW68</accession>
<dbReference type="Proteomes" id="UP000287605">
    <property type="component" value="Unassembled WGS sequence"/>
</dbReference>
<proteinExistence type="predicted"/>
<sequence length="65" mass="7678">MIINPVILYYEEKGVEKVVAFEREFVEKWLDGVTDGQQDLEFFLTDYTYDDVEALVLEKSLEKLI</sequence>
<organism evidence="1 2">
    <name type="scientific">Vagococcus elongatus</name>
    <dbReference type="NCBI Taxonomy" id="180344"/>
    <lineage>
        <taxon>Bacteria</taxon>
        <taxon>Bacillati</taxon>
        <taxon>Bacillota</taxon>
        <taxon>Bacilli</taxon>
        <taxon>Lactobacillales</taxon>
        <taxon>Enterococcaceae</taxon>
        <taxon>Vagococcus</taxon>
    </lineage>
</organism>
<dbReference type="EMBL" id="NGKA01000008">
    <property type="protein sequence ID" value="RSU12295.1"/>
    <property type="molecule type" value="Genomic_DNA"/>
</dbReference>
<keyword evidence="2" id="KW-1185">Reference proteome</keyword>
<gene>
    <name evidence="1" type="ORF">CBF29_06755</name>
</gene>
<dbReference type="RefSeq" id="WP_126808774.1">
    <property type="nucleotide sequence ID" value="NZ_NGKA01000008.1"/>
</dbReference>
<protein>
    <submittedName>
        <fullName evidence="1">Uncharacterized protein</fullName>
    </submittedName>
</protein>
<comment type="caution">
    <text evidence="1">The sequence shown here is derived from an EMBL/GenBank/DDBJ whole genome shotgun (WGS) entry which is preliminary data.</text>
</comment>
<evidence type="ECO:0000313" key="2">
    <source>
        <dbReference type="Proteomes" id="UP000287605"/>
    </source>
</evidence>
<dbReference type="AlphaFoldDB" id="A0A430AW68"/>
<reference evidence="1 2" key="1">
    <citation type="submission" date="2017-05" db="EMBL/GenBank/DDBJ databases">
        <title>Vagococcus spp. assemblies.</title>
        <authorList>
            <person name="Gulvik C.A."/>
        </authorList>
    </citation>
    <scope>NUCLEOTIDE SEQUENCE [LARGE SCALE GENOMIC DNA]</scope>
    <source>
        <strain evidence="1 2">CCUG 51432</strain>
    </source>
</reference>
<name>A0A430AW68_9ENTE</name>